<gene>
    <name evidence="8" type="ORF">M9Y10_003835</name>
</gene>
<evidence type="ECO:0000256" key="5">
    <source>
        <dbReference type="SAM" id="MobiDB-lite"/>
    </source>
</evidence>
<dbReference type="Proteomes" id="UP001470230">
    <property type="component" value="Unassembled WGS sequence"/>
</dbReference>
<dbReference type="CDD" id="cd00167">
    <property type="entry name" value="SANT"/>
    <property type="match status" value="2"/>
</dbReference>
<dbReference type="EMBL" id="JAPFFF010000010">
    <property type="protein sequence ID" value="KAK8881106.1"/>
    <property type="molecule type" value="Genomic_DNA"/>
</dbReference>
<dbReference type="Gene3D" id="1.10.10.60">
    <property type="entry name" value="Homeodomain-like"/>
    <property type="match status" value="2"/>
</dbReference>
<comment type="caution">
    <text evidence="8">The sequence shown here is derived from an EMBL/GenBank/DDBJ whole genome shotgun (WGS) entry which is preliminary data.</text>
</comment>
<sequence>MNYVNYIIPVVYPCYTIGISTIAPNHHVIPFPQINYTQVYLDNNQNEAEKKPICEDDDEEVKEETNKEKTKRRRKLFTKEEDEKIKKLTEKYGTKQWNLIATFVEGRTPKQCRDRYCNYLFPGIFSGEWSIEEDELLIKLYQRYGPRWTVLQRSFPYRSANTIKNRWDFFLCRHNNQNDKNRRELSSSCMKPNHEIIEKENYEEQSHDHNVKNNELDNTNIDSSFGSKDDDYSNFFENNLNDESFELAQNDNIYELSNGWYEFF</sequence>
<keyword evidence="9" id="KW-1185">Reference proteome</keyword>
<evidence type="ECO:0000259" key="6">
    <source>
        <dbReference type="PROSITE" id="PS50090"/>
    </source>
</evidence>
<reference evidence="8 9" key="1">
    <citation type="submission" date="2024-04" db="EMBL/GenBank/DDBJ databases">
        <title>Tritrichomonas musculus Genome.</title>
        <authorList>
            <person name="Alves-Ferreira E."/>
            <person name="Grigg M."/>
            <person name="Lorenzi H."/>
            <person name="Galac M."/>
        </authorList>
    </citation>
    <scope>NUCLEOTIDE SEQUENCE [LARGE SCALE GENOMIC DNA]</scope>
    <source>
        <strain evidence="8 9">EAF2021</strain>
    </source>
</reference>
<dbReference type="InterPro" id="IPR009057">
    <property type="entry name" value="Homeodomain-like_sf"/>
</dbReference>
<accession>A0ABR2JRR2</accession>
<feature type="domain" description="Myb-like" evidence="6">
    <location>
        <begin position="121"/>
        <end position="171"/>
    </location>
</feature>
<evidence type="ECO:0000313" key="8">
    <source>
        <dbReference type="EMBL" id="KAK8881106.1"/>
    </source>
</evidence>
<proteinExistence type="predicted"/>
<evidence type="ECO:0000256" key="3">
    <source>
        <dbReference type="ARBA" id="ARBA00023163"/>
    </source>
</evidence>
<evidence type="ECO:0000256" key="4">
    <source>
        <dbReference type="ARBA" id="ARBA00023242"/>
    </source>
</evidence>
<keyword evidence="3" id="KW-0804">Transcription</keyword>
<dbReference type="InterPro" id="IPR001005">
    <property type="entry name" value="SANT/Myb"/>
</dbReference>
<dbReference type="PROSITE" id="PS50090">
    <property type="entry name" value="MYB_LIKE"/>
    <property type="match status" value="2"/>
</dbReference>
<name>A0ABR2JRR2_9EUKA</name>
<keyword evidence="2" id="KW-0238">DNA-binding</keyword>
<dbReference type="PANTHER" id="PTHR46621">
    <property type="entry name" value="SNRNA-ACTIVATING PROTEIN COMPLEX SUBUNIT 4"/>
    <property type="match status" value="1"/>
</dbReference>
<evidence type="ECO:0000313" key="9">
    <source>
        <dbReference type="Proteomes" id="UP001470230"/>
    </source>
</evidence>
<dbReference type="Pfam" id="PF00249">
    <property type="entry name" value="Myb_DNA-binding"/>
    <property type="match status" value="2"/>
</dbReference>
<dbReference type="PANTHER" id="PTHR46621:SF1">
    <property type="entry name" value="SNRNA-ACTIVATING PROTEIN COMPLEX SUBUNIT 4"/>
    <property type="match status" value="1"/>
</dbReference>
<evidence type="ECO:0008006" key="10">
    <source>
        <dbReference type="Google" id="ProtNLM"/>
    </source>
</evidence>
<protein>
    <recommendedName>
        <fullName evidence="10">Myb-like DNA-binding domain containing protein</fullName>
    </recommendedName>
</protein>
<feature type="compositionally biased region" description="Basic and acidic residues" evidence="5">
    <location>
        <begin position="203"/>
        <end position="215"/>
    </location>
</feature>
<dbReference type="InterPro" id="IPR017930">
    <property type="entry name" value="Myb_dom"/>
</dbReference>
<dbReference type="InterPro" id="IPR051575">
    <property type="entry name" value="Myb-like_DNA-bd"/>
</dbReference>
<dbReference type="PROSITE" id="PS51294">
    <property type="entry name" value="HTH_MYB"/>
    <property type="match status" value="2"/>
</dbReference>
<feature type="domain" description="HTH myb-type" evidence="7">
    <location>
        <begin position="127"/>
        <end position="167"/>
    </location>
</feature>
<feature type="domain" description="HTH myb-type" evidence="7">
    <location>
        <begin position="69"/>
        <end position="124"/>
    </location>
</feature>
<keyword evidence="1" id="KW-0805">Transcription regulation</keyword>
<keyword evidence="4" id="KW-0539">Nucleus</keyword>
<evidence type="ECO:0000256" key="1">
    <source>
        <dbReference type="ARBA" id="ARBA00023015"/>
    </source>
</evidence>
<dbReference type="SUPFAM" id="SSF46689">
    <property type="entry name" value="Homeodomain-like"/>
    <property type="match status" value="1"/>
</dbReference>
<organism evidence="8 9">
    <name type="scientific">Tritrichomonas musculus</name>
    <dbReference type="NCBI Taxonomy" id="1915356"/>
    <lineage>
        <taxon>Eukaryota</taxon>
        <taxon>Metamonada</taxon>
        <taxon>Parabasalia</taxon>
        <taxon>Tritrichomonadida</taxon>
        <taxon>Tritrichomonadidae</taxon>
        <taxon>Tritrichomonas</taxon>
    </lineage>
</organism>
<dbReference type="SMART" id="SM00717">
    <property type="entry name" value="SANT"/>
    <property type="match status" value="2"/>
</dbReference>
<evidence type="ECO:0000256" key="2">
    <source>
        <dbReference type="ARBA" id="ARBA00023125"/>
    </source>
</evidence>
<feature type="domain" description="Myb-like" evidence="6">
    <location>
        <begin position="69"/>
        <end position="120"/>
    </location>
</feature>
<feature type="region of interest" description="Disordered" evidence="5">
    <location>
        <begin position="203"/>
        <end position="225"/>
    </location>
</feature>
<feature type="compositionally biased region" description="Polar residues" evidence="5">
    <location>
        <begin position="216"/>
        <end position="225"/>
    </location>
</feature>
<evidence type="ECO:0000259" key="7">
    <source>
        <dbReference type="PROSITE" id="PS51294"/>
    </source>
</evidence>